<protein>
    <submittedName>
        <fullName evidence="2">Uncharacterized protein</fullName>
    </submittedName>
</protein>
<sequence>MAGAPQWTPATEPAVAPLESVSRPPRTVRAMVVVKSPSPYSRPAVRTAAFGTVWIQPRPAVSRSSVPSVSSQGSPASCREATRRTVRARRQPAGITVSASSTACRTVGAVNAAEISAAAHIAPYTPLPVWDSTASLRASEAARRGAPGEVQPWTSARMRAPIHSWYGLS</sequence>
<reference evidence="2" key="1">
    <citation type="submission" date="2024-06" db="EMBL/GenBank/DDBJ databases">
        <authorList>
            <consortium name="consrtm"/>
            <person name="Uemura M."/>
            <person name="Terahara T."/>
        </authorList>
    </citation>
    <scope>NUCLEOTIDE SEQUENCE</scope>
    <source>
        <strain evidence="2">KM77-8</strain>
    </source>
</reference>
<reference evidence="2" key="2">
    <citation type="submission" date="2024-07" db="EMBL/GenBank/DDBJ databases">
        <title>Streptomyces haneummycinica sp. nov., a new antibiotic-producing actinobacterium isolated from marine sediment.</title>
        <authorList>
            <person name="Uemura M."/>
            <person name="Hamada M."/>
            <person name="Hirano S."/>
            <person name="Kobayashi K."/>
            <person name="Ohshiro T."/>
            <person name="Kobayashi T."/>
            <person name="Terahara T."/>
        </authorList>
    </citation>
    <scope>NUCLEOTIDE SEQUENCE</scope>
    <source>
        <strain evidence="2">KM77-8</strain>
    </source>
</reference>
<dbReference type="AlphaFoldDB" id="A0AAT9HHQ1"/>
<name>A0AAT9HHQ1_9ACTN</name>
<feature type="region of interest" description="Disordered" evidence="1">
    <location>
        <begin position="63"/>
        <end position="94"/>
    </location>
</feature>
<feature type="compositionally biased region" description="Low complexity" evidence="1">
    <location>
        <begin position="63"/>
        <end position="79"/>
    </location>
</feature>
<proteinExistence type="predicted"/>
<evidence type="ECO:0000256" key="1">
    <source>
        <dbReference type="SAM" id="MobiDB-lite"/>
    </source>
</evidence>
<evidence type="ECO:0000313" key="2">
    <source>
        <dbReference type="EMBL" id="BFO17001.1"/>
    </source>
</evidence>
<feature type="region of interest" description="Disordered" evidence="1">
    <location>
        <begin position="1"/>
        <end position="21"/>
    </location>
</feature>
<gene>
    <name evidence="2" type="ORF">SHKM778_33890</name>
</gene>
<dbReference type="EMBL" id="AP035768">
    <property type="protein sequence ID" value="BFO17001.1"/>
    <property type="molecule type" value="Genomic_DNA"/>
</dbReference>
<accession>A0AAT9HHQ1</accession>
<organism evidence="2">
    <name type="scientific">Streptomyces haneummycinicus</name>
    <dbReference type="NCBI Taxonomy" id="3074435"/>
    <lineage>
        <taxon>Bacteria</taxon>
        <taxon>Bacillati</taxon>
        <taxon>Actinomycetota</taxon>
        <taxon>Actinomycetes</taxon>
        <taxon>Kitasatosporales</taxon>
        <taxon>Streptomycetaceae</taxon>
        <taxon>Streptomyces</taxon>
    </lineage>
</organism>